<protein>
    <recommendedName>
        <fullName evidence="3">HTH tetR-type domain-containing protein</fullName>
    </recommendedName>
</protein>
<dbReference type="PANTHER" id="PTHR30055">
    <property type="entry name" value="HTH-TYPE TRANSCRIPTIONAL REGULATOR RUTR"/>
    <property type="match status" value="1"/>
</dbReference>
<dbReference type="InterPro" id="IPR050109">
    <property type="entry name" value="HTH-type_TetR-like_transc_reg"/>
</dbReference>
<keyword evidence="5" id="KW-1185">Reference proteome</keyword>
<sequence>MEPSREDLTARARIRDAALEHFTRDGFARATVRDIARTAGVSPGLMRHHFGSKEELRQACDEYVLAGLRRAGEQSAGDSAAANPLLVGRQILPFQRYVARALLDGSAAASSFFDEVVALTEKWLAHADESREKAPYGDRRARAALLIAMRMGVPLLHEHLSRALDTDVFGPEGDRRIILAMLDIHSHPMISPETAAAVDAMLSGKSQHPEAGPG</sequence>
<dbReference type="InterPro" id="IPR041484">
    <property type="entry name" value="TetR_C_25"/>
</dbReference>
<dbReference type="EMBL" id="BLPF01000002">
    <property type="protein sequence ID" value="GFJ80771.1"/>
    <property type="molecule type" value="Genomic_DNA"/>
</dbReference>
<dbReference type="Proteomes" id="UP000482800">
    <property type="component" value="Unassembled WGS sequence"/>
</dbReference>
<feature type="DNA-binding region" description="H-T-H motif" evidence="2">
    <location>
        <begin position="31"/>
        <end position="50"/>
    </location>
</feature>
<dbReference type="SUPFAM" id="SSF46689">
    <property type="entry name" value="Homeodomain-like"/>
    <property type="match status" value="1"/>
</dbReference>
<dbReference type="RefSeq" id="WP_173059029.1">
    <property type="nucleotide sequence ID" value="NZ_BAABGO010000045.1"/>
</dbReference>
<dbReference type="PROSITE" id="PS50977">
    <property type="entry name" value="HTH_TETR_2"/>
    <property type="match status" value="1"/>
</dbReference>
<accession>A0A6V8KEB5</accession>
<evidence type="ECO:0000259" key="3">
    <source>
        <dbReference type="PROSITE" id="PS50977"/>
    </source>
</evidence>
<gene>
    <name evidence="4" type="ORF">Phou_049510</name>
</gene>
<dbReference type="InterPro" id="IPR023772">
    <property type="entry name" value="DNA-bd_HTH_TetR-type_CS"/>
</dbReference>
<name>A0A6V8KEB5_9ACTN</name>
<evidence type="ECO:0000313" key="4">
    <source>
        <dbReference type="EMBL" id="GFJ80771.1"/>
    </source>
</evidence>
<evidence type="ECO:0000256" key="2">
    <source>
        <dbReference type="PROSITE-ProRule" id="PRU00335"/>
    </source>
</evidence>
<dbReference type="Gene3D" id="1.10.357.10">
    <property type="entry name" value="Tetracycline Repressor, domain 2"/>
    <property type="match status" value="1"/>
</dbReference>
<dbReference type="AlphaFoldDB" id="A0A6V8KEB5"/>
<dbReference type="PANTHER" id="PTHR30055:SF146">
    <property type="entry name" value="HTH-TYPE TRANSCRIPTIONAL DUAL REGULATOR CECR"/>
    <property type="match status" value="1"/>
</dbReference>
<dbReference type="GO" id="GO:0000976">
    <property type="term" value="F:transcription cis-regulatory region binding"/>
    <property type="evidence" value="ECO:0007669"/>
    <property type="project" value="TreeGrafter"/>
</dbReference>
<reference evidence="4 5" key="1">
    <citation type="submission" date="2020-03" db="EMBL/GenBank/DDBJ databases">
        <title>Whole genome shotgun sequence of Phytohabitans houttuyneae NBRC 108639.</title>
        <authorList>
            <person name="Komaki H."/>
            <person name="Tamura T."/>
        </authorList>
    </citation>
    <scope>NUCLEOTIDE SEQUENCE [LARGE SCALE GENOMIC DNA]</scope>
    <source>
        <strain evidence="4 5">NBRC 108639</strain>
    </source>
</reference>
<organism evidence="4 5">
    <name type="scientific">Phytohabitans houttuyneae</name>
    <dbReference type="NCBI Taxonomy" id="1076126"/>
    <lineage>
        <taxon>Bacteria</taxon>
        <taxon>Bacillati</taxon>
        <taxon>Actinomycetota</taxon>
        <taxon>Actinomycetes</taxon>
        <taxon>Micromonosporales</taxon>
        <taxon>Micromonosporaceae</taxon>
    </lineage>
</organism>
<dbReference type="Pfam" id="PF00440">
    <property type="entry name" value="TetR_N"/>
    <property type="match status" value="1"/>
</dbReference>
<evidence type="ECO:0000256" key="1">
    <source>
        <dbReference type="ARBA" id="ARBA00023125"/>
    </source>
</evidence>
<dbReference type="InterPro" id="IPR009057">
    <property type="entry name" value="Homeodomain-like_sf"/>
</dbReference>
<evidence type="ECO:0000313" key="5">
    <source>
        <dbReference type="Proteomes" id="UP000482800"/>
    </source>
</evidence>
<reference evidence="4 5" key="2">
    <citation type="submission" date="2020-03" db="EMBL/GenBank/DDBJ databases">
        <authorList>
            <person name="Ichikawa N."/>
            <person name="Kimura A."/>
            <person name="Kitahashi Y."/>
            <person name="Uohara A."/>
        </authorList>
    </citation>
    <scope>NUCLEOTIDE SEQUENCE [LARGE SCALE GENOMIC DNA]</scope>
    <source>
        <strain evidence="4 5">NBRC 108639</strain>
    </source>
</reference>
<dbReference type="InterPro" id="IPR001647">
    <property type="entry name" value="HTH_TetR"/>
</dbReference>
<keyword evidence="1 2" id="KW-0238">DNA-binding</keyword>
<dbReference type="GO" id="GO:0003700">
    <property type="term" value="F:DNA-binding transcription factor activity"/>
    <property type="evidence" value="ECO:0007669"/>
    <property type="project" value="TreeGrafter"/>
</dbReference>
<dbReference type="PROSITE" id="PS01081">
    <property type="entry name" value="HTH_TETR_1"/>
    <property type="match status" value="1"/>
</dbReference>
<feature type="domain" description="HTH tetR-type" evidence="3">
    <location>
        <begin position="8"/>
        <end position="68"/>
    </location>
</feature>
<comment type="caution">
    <text evidence="4">The sequence shown here is derived from an EMBL/GenBank/DDBJ whole genome shotgun (WGS) entry which is preliminary data.</text>
</comment>
<proteinExistence type="predicted"/>
<dbReference type="Pfam" id="PF17933">
    <property type="entry name" value="TetR_C_25"/>
    <property type="match status" value="1"/>
</dbReference>
<dbReference type="PRINTS" id="PR00455">
    <property type="entry name" value="HTHTETR"/>
</dbReference>